<feature type="chain" id="PRO_5044716858" evidence="1">
    <location>
        <begin position="29"/>
        <end position="78"/>
    </location>
</feature>
<dbReference type="Proteomes" id="UP000237347">
    <property type="component" value="Unassembled WGS sequence"/>
</dbReference>
<dbReference type="GO" id="GO:0006952">
    <property type="term" value="P:defense response"/>
    <property type="evidence" value="ECO:0007669"/>
    <property type="project" value="InterPro"/>
</dbReference>
<comment type="caution">
    <text evidence="3">The sequence shown here is derived from an EMBL/GenBank/DDBJ whole genome shotgun (WGS) entry which is preliminary data.</text>
</comment>
<reference evidence="3 4" key="2">
    <citation type="journal article" date="2018" name="Sci. Data">
        <title>The draft genome sequence of cork oak.</title>
        <authorList>
            <person name="Ramos A.M."/>
            <person name="Usie A."/>
            <person name="Barbosa P."/>
            <person name="Barros P.M."/>
            <person name="Capote T."/>
            <person name="Chaves I."/>
            <person name="Simoes F."/>
            <person name="Abreu I."/>
            <person name="Carrasquinho I."/>
            <person name="Faro C."/>
            <person name="Guimaraes J.B."/>
            <person name="Mendonca D."/>
            <person name="Nobrega F."/>
            <person name="Rodrigues L."/>
            <person name="Saibo N.J.M."/>
            <person name="Varela M.C."/>
            <person name="Egas C."/>
            <person name="Matos J."/>
            <person name="Miguel C.M."/>
            <person name="Oliveira M.M."/>
            <person name="Ricardo C.P."/>
            <person name="Goncalves S."/>
        </authorList>
    </citation>
    <scope>NUCLEOTIDE SEQUENCE [LARGE SCALE GENOMIC DNA]</scope>
    <source>
        <strain evidence="4">cv. HL8</strain>
        <strain evidence="3">HL8</strain>
    </source>
</reference>
<evidence type="ECO:0000313" key="2">
    <source>
        <dbReference type="EMBL" id="KAK7826543.1"/>
    </source>
</evidence>
<name>A0AAW0JJT8_QUESU</name>
<organism evidence="3 4">
    <name type="scientific">Quercus suber</name>
    <name type="common">Cork oak</name>
    <dbReference type="NCBI Taxonomy" id="58331"/>
    <lineage>
        <taxon>Eukaryota</taxon>
        <taxon>Viridiplantae</taxon>
        <taxon>Streptophyta</taxon>
        <taxon>Embryophyta</taxon>
        <taxon>Tracheophyta</taxon>
        <taxon>Spermatophyta</taxon>
        <taxon>Magnoliopsida</taxon>
        <taxon>eudicotyledons</taxon>
        <taxon>Gunneridae</taxon>
        <taxon>Pentapetalae</taxon>
        <taxon>rosids</taxon>
        <taxon>fabids</taxon>
        <taxon>Fagales</taxon>
        <taxon>Fagaceae</taxon>
        <taxon>Quercus</taxon>
    </lineage>
</organism>
<dbReference type="AlphaFoldDB" id="A0AAW0JJT8"/>
<dbReference type="EMBL" id="PKMF04000544">
    <property type="protein sequence ID" value="KAK7826544.1"/>
    <property type="molecule type" value="Genomic_DNA"/>
</dbReference>
<reference evidence="3" key="1">
    <citation type="submission" date="2017-12" db="EMBL/GenBank/DDBJ databases">
        <authorList>
            <person name="Barbosa P."/>
            <person name="Usie A."/>
            <person name="Ramos A.M."/>
        </authorList>
    </citation>
    <scope>NUCLEOTIDE SEQUENCE</scope>
    <source>
        <strain evidence="3">HL8</strain>
        <tissue evidence="3">Leaves</tissue>
    </source>
</reference>
<dbReference type="EMBL" id="PKMF04000544">
    <property type="protein sequence ID" value="KAK7826543.1"/>
    <property type="molecule type" value="Genomic_DNA"/>
</dbReference>
<proteinExistence type="predicted"/>
<evidence type="ECO:0000313" key="3">
    <source>
        <dbReference type="EMBL" id="KAK7826544.1"/>
    </source>
</evidence>
<dbReference type="Gramene" id="rna-CFP56_55582">
    <property type="protein sequence ID" value="cds-POF03244.1"/>
    <property type="gene ID" value="gene-CFP56_55582"/>
</dbReference>
<accession>A0AAW0JJT8</accession>
<evidence type="ECO:0000256" key="1">
    <source>
        <dbReference type="SAM" id="SignalP"/>
    </source>
</evidence>
<dbReference type="Gramene" id="rna-CFP56_55578">
    <property type="protein sequence ID" value="cds-POF03240.1"/>
    <property type="gene ID" value="gene-CFP56_55578"/>
</dbReference>
<protein>
    <submittedName>
        <fullName evidence="3">Pamp-induced secreted peptide 1</fullName>
    </submittedName>
</protein>
<reference evidence="3" key="3">
    <citation type="submission" date="2023-07" db="EMBL/GenBank/DDBJ databases">
        <title>An improved reference 1 genome and first organelle genomes of Quercus suber.</title>
        <authorList>
            <consortium name="Genosuber Consortium"/>
            <person name="Usie A."/>
            <person name="Serra O."/>
            <person name="Barros P."/>
        </authorList>
    </citation>
    <scope>NUCLEOTIDE SEQUENCE</scope>
    <source>
        <strain evidence="3">HL8</strain>
        <tissue evidence="3">Leaves</tissue>
    </source>
</reference>
<gene>
    <name evidence="3" type="primary">PIP1_6</name>
    <name evidence="2" type="synonym">PIP1_7</name>
    <name evidence="3" type="ORF">CFP56_032105</name>
    <name evidence="2" type="ORF">CFP56_032106</name>
</gene>
<dbReference type="PANTHER" id="PTHR37245:SF4">
    <property type="entry name" value="PAMP-INDUCED SECRETED PEPTIDE 1"/>
    <property type="match status" value="1"/>
</dbReference>
<sequence>MGFGKTSTILMMIAVILVAISYHSGVEATRVLYEDFASGTQHQTQHQTYSAIYEKAKITMEFWLQKLPSGPSPSGPGH</sequence>
<dbReference type="InterPro" id="IPR040273">
    <property type="entry name" value="PIP1"/>
</dbReference>
<keyword evidence="1" id="KW-0732">Signal</keyword>
<feature type="signal peptide" evidence="1">
    <location>
        <begin position="1"/>
        <end position="28"/>
    </location>
</feature>
<keyword evidence="4" id="KW-1185">Reference proteome</keyword>
<dbReference type="PANTHER" id="PTHR37245">
    <property type="entry name" value="PAMP-INDUCED SECRETED PEPTIDE 1"/>
    <property type="match status" value="1"/>
</dbReference>
<evidence type="ECO:0000313" key="4">
    <source>
        <dbReference type="Proteomes" id="UP000237347"/>
    </source>
</evidence>